<evidence type="ECO:0000256" key="1">
    <source>
        <dbReference type="SAM" id="MobiDB-lite"/>
    </source>
</evidence>
<keyword evidence="2" id="KW-0472">Membrane</keyword>
<evidence type="ECO:0000313" key="4">
    <source>
        <dbReference type="Proteomes" id="UP000807115"/>
    </source>
</evidence>
<keyword evidence="2" id="KW-1133">Transmembrane helix</keyword>
<name>A0A921RNV4_SORBI</name>
<accession>A0A921RNV4</accession>
<organism evidence="3 4">
    <name type="scientific">Sorghum bicolor</name>
    <name type="common">Sorghum</name>
    <name type="synonym">Sorghum vulgare</name>
    <dbReference type="NCBI Taxonomy" id="4558"/>
    <lineage>
        <taxon>Eukaryota</taxon>
        <taxon>Viridiplantae</taxon>
        <taxon>Streptophyta</taxon>
        <taxon>Embryophyta</taxon>
        <taxon>Tracheophyta</taxon>
        <taxon>Spermatophyta</taxon>
        <taxon>Magnoliopsida</taxon>
        <taxon>Liliopsida</taxon>
        <taxon>Poales</taxon>
        <taxon>Poaceae</taxon>
        <taxon>PACMAD clade</taxon>
        <taxon>Panicoideae</taxon>
        <taxon>Andropogonodae</taxon>
        <taxon>Andropogoneae</taxon>
        <taxon>Sorghinae</taxon>
        <taxon>Sorghum</taxon>
    </lineage>
</organism>
<keyword evidence="2" id="KW-0812">Transmembrane</keyword>
<reference evidence="3" key="2">
    <citation type="submission" date="2020-10" db="EMBL/GenBank/DDBJ databases">
        <authorList>
            <person name="Cooper E.A."/>
            <person name="Brenton Z.W."/>
            <person name="Flinn B.S."/>
            <person name="Jenkins J."/>
            <person name="Shu S."/>
            <person name="Flowers D."/>
            <person name="Luo F."/>
            <person name="Wang Y."/>
            <person name="Xia P."/>
            <person name="Barry K."/>
            <person name="Daum C."/>
            <person name="Lipzen A."/>
            <person name="Yoshinaga Y."/>
            <person name="Schmutz J."/>
            <person name="Saski C."/>
            <person name="Vermerris W."/>
            <person name="Kresovich S."/>
        </authorList>
    </citation>
    <scope>NUCLEOTIDE SEQUENCE</scope>
</reference>
<feature type="region of interest" description="Disordered" evidence="1">
    <location>
        <begin position="40"/>
        <end position="61"/>
    </location>
</feature>
<protein>
    <submittedName>
        <fullName evidence="3">Uncharacterized protein</fullName>
    </submittedName>
</protein>
<proteinExistence type="predicted"/>
<gene>
    <name evidence="3" type="ORF">BDA96_02G106200</name>
</gene>
<dbReference type="EMBL" id="CM027681">
    <property type="protein sequence ID" value="KAG0542460.1"/>
    <property type="molecule type" value="Genomic_DNA"/>
</dbReference>
<dbReference type="Proteomes" id="UP000807115">
    <property type="component" value="Chromosome 2"/>
</dbReference>
<evidence type="ECO:0000313" key="3">
    <source>
        <dbReference type="EMBL" id="KAG0542460.1"/>
    </source>
</evidence>
<dbReference type="AlphaFoldDB" id="A0A921RNV4"/>
<comment type="caution">
    <text evidence="3">The sequence shown here is derived from an EMBL/GenBank/DDBJ whole genome shotgun (WGS) entry which is preliminary data.</text>
</comment>
<evidence type="ECO:0000256" key="2">
    <source>
        <dbReference type="SAM" id="Phobius"/>
    </source>
</evidence>
<sequence length="61" mass="6324">MMCIADSTNNLASTTGIILWPAGALALIVVGHPMVAATSMSTSSPCEPAGRLNHVRQMEKA</sequence>
<feature type="transmembrane region" description="Helical" evidence="2">
    <location>
        <begin position="17"/>
        <end position="35"/>
    </location>
</feature>
<reference evidence="3" key="1">
    <citation type="journal article" date="2019" name="BMC Genomics">
        <title>A new reference genome for Sorghum bicolor reveals high levels of sequence similarity between sweet and grain genotypes: implications for the genetics of sugar metabolism.</title>
        <authorList>
            <person name="Cooper E.A."/>
            <person name="Brenton Z.W."/>
            <person name="Flinn B.S."/>
            <person name="Jenkins J."/>
            <person name="Shu S."/>
            <person name="Flowers D."/>
            <person name="Luo F."/>
            <person name="Wang Y."/>
            <person name="Xia P."/>
            <person name="Barry K."/>
            <person name="Daum C."/>
            <person name="Lipzen A."/>
            <person name="Yoshinaga Y."/>
            <person name="Schmutz J."/>
            <person name="Saski C."/>
            <person name="Vermerris W."/>
            <person name="Kresovich S."/>
        </authorList>
    </citation>
    <scope>NUCLEOTIDE SEQUENCE</scope>
</reference>